<dbReference type="EMBL" id="BGZK01000408">
    <property type="protein sequence ID" value="GBP41927.1"/>
    <property type="molecule type" value="Genomic_DNA"/>
</dbReference>
<evidence type="ECO:0000313" key="2">
    <source>
        <dbReference type="EMBL" id="GBP41927.1"/>
    </source>
</evidence>
<gene>
    <name evidence="2" type="ORF">EVAR_31690_1</name>
</gene>
<dbReference type="InterPro" id="IPR043502">
    <property type="entry name" value="DNA/RNA_pol_sf"/>
</dbReference>
<accession>A0A4C1VVQ0</accession>
<dbReference type="Gene3D" id="3.30.70.270">
    <property type="match status" value="1"/>
</dbReference>
<feature type="domain" description="Reverse transcriptase" evidence="1">
    <location>
        <begin position="1"/>
        <end position="172"/>
    </location>
</feature>
<evidence type="ECO:0000259" key="1">
    <source>
        <dbReference type="PROSITE" id="PS50878"/>
    </source>
</evidence>
<dbReference type="PANTHER" id="PTHR47027">
    <property type="entry name" value="REVERSE TRANSCRIPTASE DOMAIN-CONTAINING PROTEIN"/>
    <property type="match status" value="1"/>
</dbReference>
<keyword evidence="3" id="KW-1185">Reference proteome</keyword>
<dbReference type="SUPFAM" id="SSF56672">
    <property type="entry name" value="DNA/RNA polymerases"/>
    <property type="match status" value="1"/>
</dbReference>
<evidence type="ECO:0000313" key="3">
    <source>
        <dbReference type="Proteomes" id="UP000299102"/>
    </source>
</evidence>
<dbReference type="STRING" id="151549.A0A4C1VVQ0"/>
<proteinExistence type="predicted"/>
<dbReference type="PROSITE" id="PS50878">
    <property type="entry name" value="RT_POL"/>
    <property type="match status" value="1"/>
</dbReference>
<protein>
    <submittedName>
        <fullName evidence="2">Retrovirus-related Pol polyprotein from type-1 retrotransposable element R2</fullName>
    </submittedName>
</protein>
<dbReference type="AlphaFoldDB" id="A0A4C1VVQ0"/>
<comment type="caution">
    <text evidence="2">The sequence shown here is derived from an EMBL/GenBank/DDBJ whole genome shotgun (WGS) entry which is preliminary data.</text>
</comment>
<dbReference type="GO" id="GO:0071897">
    <property type="term" value="P:DNA biosynthetic process"/>
    <property type="evidence" value="ECO:0007669"/>
    <property type="project" value="UniProtKB-ARBA"/>
</dbReference>
<reference evidence="2 3" key="1">
    <citation type="journal article" date="2019" name="Commun. Biol.">
        <title>The bagworm genome reveals a unique fibroin gene that provides high tensile strength.</title>
        <authorList>
            <person name="Kono N."/>
            <person name="Nakamura H."/>
            <person name="Ohtoshi R."/>
            <person name="Tomita M."/>
            <person name="Numata K."/>
            <person name="Arakawa K."/>
        </authorList>
    </citation>
    <scope>NUCLEOTIDE SEQUENCE [LARGE SCALE GENOMIC DNA]</scope>
</reference>
<dbReference type="Pfam" id="PF00078">
    <property type="entry name" value="RVT_1"/>
    <property type="match status" value="1"/>
</dbReference>
<dbReference type="OrthoDB" id="410104at2759"/>
<dbReference type="InterPro" id="IPR043128">
    <property type="entry name" value="Rev_trsase/Diguanyl_cyclase"/>
</dbReference>
<dbReference type="Proteomes" id="UP000299102">
    <property type="component" value="Unassembled WGS sequence"/>
</dbReference>
<organism evidence="2 3">
    <name type="scientific">Eumeta variegata</name>
    <name type="common">Bagworm moth</name>
    <name type="synonym">Eumeta japonica</name>
    <dbReference type="NCBI Taxonomy" id="151549"/>
    <lineage>
        <taxon>Eukaryota</taxon>
        <taxon>Metazoa</taxon>
        <taxon>Ecdysozoa</taxon>
        <taxon>Arthropoda</taxon>
        <taxon>Hexapoda</taxon>
        <taxon>Insecta</taxon>
        <taxon>Pterygota</taxon>
        <taxon>Neoptera</taxon>
        <taxon>Endopterygota</taxon>
        <taxon>Lepidoptera</taxon>
        <taxon>Glossata</taxon>
        <taxon>Ditrysia</taxon>
        <taxon>Tineoidea</taxon>
        <taxon>Psychidae</taxon>
        <taxon>Oiketicinae</taxon>
        <taxon>Eumeta</taxon>
    </lineage>
</organism>
<dbReference type="InterPro" id="IPR000477">
    <property type="entry name" value="RT_dom"/>
</dbReference>
<dbReference type="PANTHER" id="PTHR47027:SF8">
    <property type="entry name" value="RIBONUCLEASE H"/>
    <property type="match status" value="1"/>
</dbReference>
<sequence>MSPMLDEQQPVEQAGFRRSFSTIDHIHTVKEILEKYNEYNKKNTKGYPLVTLTLSEKYVHSQASIQLETLGKDFPIKRGVRQGDPLSPKLFSAVLENIFRNLNWEGFGLNTDGFRLNHLRFVDDLVLFEEKPEILEQMIQNLSKESETAGSKMNLTRTNIMTNSIKVDIRVE</sequence>
<name>A0A4C1VVQ0_EUMVA</name>